<evidence type="ECO:0000313" key="6">
    <source>
        <dbReference type="EMBL" id="KKN54679.1"/>
    </source>
</evidence>
<dbReference type="CDD" id="cd05014">
    <property type="entry name" value="SIS_Kpsf"/>
    <property type="match status" value="1"/>
</dbReference>
<feature type="domain" description="SIS" evidence="5">
    <location>
        <begin position="35"/>
        <end position="178"/>
    </location>
</feature>
<evidence type="ECO:0000256" key="1">
    <source>
        <dbReference type="ARBA" id="ARBA00008165"/>
    </source>
</evidence>
<dbReference type="InterPro" id="IPR035474">
    <property type="entry name" value="SIS_Kpsf"/>
</dbReference>
<dbReference type="AlphaFoldDB" id="A0A0F9RIR8"/>
<dbReference type="PANTHER" id="PTHR42745">
    <property type="match status" value="1"/>
</dbReference>
<reference evidence="6" key="1">
    <citation type="journal article" date="2015" name="Nature">
        <title>Complex archaea that bridge the gap between prokaryotes and eukaryotes.</title>
        <authorList>
            <person name="Spang A."/>
            <person name="Saw J.H."/>
            <person name="Jorgensen S.L."/>
            <person name="Zaremba-Niedzwiedzka K."/>
            <person name="Martijn J."/>
            <person name="Lind A.E."/>
            <person name="van Eijk R."/>
            <person name="Schleper C."/>
            <person name="Guy L."/>
            <person name="Ettema T.J."/>
        </authorList>
    </citation>
    <scope>NUCLEOTIDE SEQUENCE</scope>
</reference>
<sequence length="323" mass="34344">MATLNFIEQGLRVLDVERQALSDIAQYVDENFNNACQLMYDCEGRIIVIGMGKSGHIGNKIAATLASTGSPAFFVHPGEASHGDLGMITKNDVVMLISNSGETSEVLNIIPVLKRLGAKMISMTGNTQSTMATLANVHVCIKVEKEACSLGLAPTSSTTATLAMGDAMAVALLEARGFTADDFALSHPGGSLGKRLLLTLKDVMHGGANTPIISVSQTVKDALIEMSAKGLGMTAIVDENQQLVGLFTDGDLRRILEQRIDIHTTQIDVVMTKSCTTATQDILAAEALNIMEHKRINGLIVVNEKNQPIGALNMQDLLKAGVL</sequence>
<feature type="domain" description="CBS" evidence="4">
    <location>
        <begin position="271"/>
        <end position="323"/>
    </location>
</feature>
<dbReference type="InterPro" id="IPR000644">
    <property type="entry name" value="CBS_dom"/>
</dbReference>
<feature type="domain" description="CBS" evidence="4">
    <location>
        <begin position="204"/>
        <end position="262"/>
    </location>
</feature>
<dbReference type="GO" id="GO:0097367">
    <property type="term" value="F:carbohydrate derivative binding"/>
    <property type="evidence" value="ECO:0007669"/>
    <property type="project" value="InterPro"/>
</dbReference>
<organism evidence="6">
    <name type="scientific">marine sediment metagenome</name>
    <dbReference type="NCBI Taxonomy" id="412755"/>
    <lineage>
        <taxon>unclassified sequences</taxon>
        <taxon>metagenomes</taxon>
        <taxon>ecological metagenomes</taxon>
    </lineage>
</organism>
<evidence type="ECO:0000259" key="5">
    <source>
        <dbReference type="PROSITE" id="PS51464"/>
    </source>
</evidence>
<evidence type="ECO:0000256" key="2">
    <source>
        <dbReference type="ARBA" id="ARBA00022737"/>
    </source>
</evidence>
<dbReference type="SUPFAM" id="SSF53697">
    <property type="entry name" value="SIS domain"/>
    <property type="match status" value="1"/>
</dbReference>
<dbReference type="FunFam" id="3.40.50.10490:FF:000011">
    <property type="entry name" value="Arabinose 5-phosphate isomerase"/>
    <property type="match status" value="1"/>
</dbReference>
<evidence type="ECO:0000256" key="3">
    <source>
        <dbReference type="ARBA" id="ARBA00023122"/>
    </source>
</evidence>
<dbReference type="CDD" id="cd04604">
    <property type="entry name" value="CBS_pair_SIS_assoc"/>
    <property type="match status" value="1"/>
</dbReference>
<protein>
    <recommendedName>
        <fullName evidence="7">SIS domain-containing protein</fullName>
    </recommendedName>
</protein>
<dbReference type="EMBL" id="LAZR01000918">
    <property type="protein sequence ID" value="KKN54679.1"/>
    <property type="molecule type" value="Genomic_DNA"/>
</dbReference>
<dbReference type="InterPro" id="IPR050986">
    <property type="entry name" value="GutQ/KpsF_isomerases"/>
</dbReference>
<dbReference type="Pfam" id="PF01380">
    <property type="entry name" value="SIS"/>
    <property type="match status" value="1"/>
</dbReference>
<evidence type="ECO:0008006" key="7">
    <source>
        <dbReference type="Google" id="ProtNLM"/>
    </source>
</evidence>
<dbReference type="InterPro" id="IPR046348">
    <property type="entry name" value="SIS_dom_sf"/>
</dbReference>
<dbReference type="PROSITE" id="PS51371">
    <property type="entry name" value="CBS"/>
    <property type="match status" value="2"/>
</dbReference>
<gene>
    <name evidence="6" type="ORF">LCGC14_0590000</name>
</gene>
<comment type="similarity">
    <text evidence="1">Belongs to the SIS family. GutQ/KpsF subfamily.</text>
</comment>
<comment type="caution">
    <text evidence="6">The sequence shown here is derived from an EMBL/GenBank/DDBJ whole genome shotgun (WGS) entry which is preliminary data.</text>
</comment>
<dbReference type="Gene3D" id="3.10.580.10">
    <property type="entry name" value="CBS-domain"/>
    <property type="match status" value="1"/>
</dbReference>
<proteinExistence type="inferred from homology"/>
<dbReference type="PANTHER" id="PTHR42745:SF1">
    <property type="entry name" value="ARABINOSE 5-PHOSPHATE ISOMERASE KDSD"/>
    <property type="match status" value="1"/>
</dbReference>
<keyword evidence="2" id="KW-0677">Repeat</keyword>
<dbReference type="PIRSF" id="PIRSF004692">
    <property type="entry name" value="KdsD_KpsF"/>
    <property type="match status" value="1"/>
</dbReference>
<dbReference type="Pfam" id="PF00571">
    <property type="entry name" value="CBS"/>
    <property type="match status" value="2"/>
</dbReference>
<keyword evidence="3" id="KW-0129">CBS domain</keyword>
<dbReference type="GO" id="GO:0005975">
    <property type="term" value="P:carbohydrate metabolic process"/>
    <property type="evidence" value="ECO:0007669"/>
    <property type="project" value="InterPro"/>
</dbReference>
<name>A0A0F9RIR8_9ZZZZ</name>
<dbReference type="GO" id="GO:0016853">
    <property type="term" value="F:isomerase activity"/>
    <property type="evidence" value="ECO:0007669"/>
    <property type="project" value="InterPro"/>
</dbReference>
<dbReference type="InterPro" id="IPR004800">
    <property type="entry name" value="KdsD/KpsF-type"/>
</dbReference>
<dbReference type="PROSITE" id="PS51464">
    <property type="entry name" value="SIS"/>
    <property type="match status" value="1"/>
</dbReference>
<accession>A0A0F9RIR8</accession>
<dbReference type="NCBIfam" id="TIGR00393">
    <property type="entry name" value="kpsF"/>
    <property type="match status" value="1"/>
</dbReference>
<dbReference type="GO" id="GO:1901135">
    <property type="term" value="P:carbohydrate derivative metabolic process"/>
    <property type="evidence" value="ECO:0007669"/>
    <property type="project" value="InterPro"/>
</dbReference>
<dbReference type="InterPro" id="IPR046342">
    <property type="entry name" value="CBS_dom_sf"/>
</dbReference>
<dbReference type="Gene3D" id="3.40.50.10490">
    <property type="entry name" value="Glucose-6-phosphate isomerase like protein, domain 1"/>
    <property type="match status" value="1"/>
</dbReference>
<evidence type="ECO:0000259" key="4">
    <source>
        <dbReference type="PROSITE" id="PS51371"/>
    </source>
</evidence>
<dbReference type="SMART" id="SM00116">
    <property type="entry name" value="CBS"/>
    <property type="match status" value="2"/>
</dbReference>
<dbReference type="InterPro" id="IPR001347">
    <property type="entry name" value="SIS_dom"/>
</dbReference>